<evidence type="ECO:0000256" key="1">
    <source>
        <dbReference type="SAM" id="Phobius"/>
    </source>
</evidence>
<sequence>MGDEKLKQELLYMVKLTSKYDLSNMEVVESILRLENERVILGSVFGKRFKSRIFDIAAGTETDKKCVICGQPAENQIICNHCMETIGDSAYAKNIIKIKEDESGEEKKKLRINLKGYLQGIITVCLIVILFIQIWILALWHSIPDYNPMEEPRDSAYDVTPVASQEEAYKQLVLDFPEEEGYTVTFQRIDSEYVGRFNLEPGECCLEVEEKLSDEERYDYFFTEEVYIFHISYLEDHTGKFGMAEINADGEIIILGSFNDGRRTDSFYKFR</sequence>
<keyword evidence="1" id="KW-1133">Transmembrane helix</keyword>
<proteinExistence type="predicted"/>
<dbReference type="EMBL" id="SVER01000028">
    <property type="protein sequence ID" value="MBE5920265.1"/>
    <property type="molecule type" value="Genomic_DNA"/>
</dbReference>
<keyword evidence="1" id="KW-0472">Membrane</keyword>
<feature type="transmembrane region" description="Helical" evidence="1">
    <location>
        <begin position="117"/>
        <end position="140"/>
    </location>
</feature>
<accession>A0A927YM12</accession>
<protein>
    <submittedName>
        <fullName evidence="2">Uncharacterized protein</fullName>
    </submittedName>
</protein>
<keyword evidence="1" id="KW-0812">Transmembrane</keyword>
<evidence type="ECO:0000313" key="2">
    <source>
        <dbReference type="EMBL" id="MBE5920265.1"/>
    </source>
</evidence>
<comment type="caution">
    <text evidence="2">The sequence shown here is derived from an EMBL/GenBank/DDBJ whole genome shotgun (WGS) entry which is preliminary data.</text>
</comment>
<dbReference type="Proteomes" id="UP000766246">
    <property type="component" value="Unassembled WGS sequence"/>
</dbReference>
<name>A0A927YM12_9FIRM</name>
<reference evidence="2" key="1">
    <citation type="submission" date="2019-04" db="EMBL/GenBank/DDBJ databases">
        <title>Evolution of Biomass-Degrading Anaerobic Consortia Revealed by Metagenomics.</title>
        <authorList>
            <person name="Peng X."/>
        </authorList>
    </citation>
    <scope>NUCLEOTIDE SEQUENCE</scope>
    <source>
        <strain evidence="2">SIG311</strain>
    </source>
</reference>
<evidence type="ECO:0000313" key="3">
    <source>
        <dbReference type="Proteomes" id="UP000766246"/>
    </source>
</evidence>
<organism evidence="2 3">
    <name type="scientific">Pseudobutyrivibrio ruminis</name>
    <dbReference type="NCBI Taxonomy" id="46206"/>
    <lineage>
        <taxon>Bacteria</taxon>
        <taxon>Bacillati</taxon>
        <taxon>Bacillota</taxon>
        <taxon>Clostridia</taxon>
        <taxon>Lachnospirales</taxon>
        <taxon>Lachnospiraceae</taxon>
        <taxon>Pseudobutyrivibrio</taxon>
    </lineage>
</organism>
<gene>
    <name evidence="2" type="ORF">E7272_10540</name>
</gene>
<dbReference type="AlphaFoldDB" id="A0A927YM12"/>